<feature type="compositionally biased region" description="Low complexity" evidence="11">
    <location>
        <begin position="937"/>
        <end position="952"/>
    </location>
</feature>
<dbReference type="InterPro" id="IPR017441">
    <property type="entry name" value="Protein_kinase_ATP_BS"/>
</dbReference>
<dbReference type="OrthoDB" id="248923at2759"/>
<dbReference type="InterPro" id="IPR000719">
    <property type="entry name" value="Prot_kinase_dom"/>
</dbReference>
<dbReference type="EMBL" id="CAEFZW010000001">
    <property type="protein sequence ID" value="CAB4252020.1"/>
    <property type="molecule type" value="Genomic_DNA"/>
</dbReference>
<feature type="compositionally biased region" description="Low complexity" evidence="11">
    <location>
        <begin position="989"/>
        <end position="1003"/>
    </location>
</feature>
<feature type="region of interest" description="Disordered" evidence="11">
    <location>
        <begin position="778"/>
        <end position="797"/>
    </location>
</feature>
<proteinExistence type="inferred from homology"/>
<dbReference type="InterPro" id="IPR008271">
    <property type="entry name" value="Ser/Thr_kinase_AS"/>
</dbReference>
<dbReference type="Proteomes" id="UP000644660">
    <property type="component" value="Unassembled WGS sequence"/>
</dbReference>
<dbReference type="SUPFAM" id="SSF56112">
    <property type="entry name" value="Protein kinase-like (PK-like)"/>
    <property type="match status" value="1"/>
</dbReference>
<evidence type="ECO:0000256" key="11">
    <source>
        <dbReference type="SAM" id="MobiDB-lite"/>
    </source>
</evidence>
<accession>A0A8H2ZFQ4</accession>
<keyword evidence="6 13" id="KW-0418">Kinase</keyword>
<dbReference type="PROSITE" id="PS50011">
    <property type="entry name" value="PROTEIN_KINASE_DOM"/>
    <property type="match status" value="1"/>
</dbReference>
<dbReference type="RefSeq" id="XP_041404059.1">
    <property type="nucleotide sequence ID" value="XM_041548125.1"/>
</dbReference>
<dbReference type="Pfam" id="PF00069">
    <property type="entry name" value="Pkinase"/>
    <property type="match status" value="1"/>
</dbReference>
<evidence type="ECO:0000256" key="9">
    <source>
        <dbReference type="ARBA" id="ARBA00048679"/>
    </source>
</evidence>
<feature type="compositionally biased region" description="Polar residues" evidence="11">
    <location>
        <begin position="1123"/>
        <end position="1132"/>
    </location>
</feature>
<sequence>MKKSTINTNSMHNVKSATLRSPSTSGNAVSKTKAIKSDKDVDTIFRRTEVIGRGKFGIVYKGYNIKTKQIYAIKVLNLDSDSDEVEDVQREIQFLASLKQMPNITRYYGSYLQNTSLWIIMEYCAGGSLRSLLRPGKIEEKYLGVIMRELLIALSFIHKDNIIHRDIKAANVLISNDGSVKLCDFGVAAQLNQASNRRQTMAGTPYWMAPEVIMEGVYYDTKADIWSLGITAYEVATGNPPYCEVEALRVMQLITKSKPPRLEGKSYSVSLKEFIALCLDEDANERPTADDLLKSKFIRTHKTTPTSILKELITRYLLFRDKTKRDSMNPIVDGNYNKIDNRIESDRKSITNGVNDDNSEEDIDVKWDFDSLSSADYIVENNINIDNITNDTNYWMNEQHDNLNYAYPDEDQYIYYQTNNNVNKTYYHGTTIGKAAPGTVYHNSTLSAMPSHQNGTSNMNSTAFHGTGSHINSNTGTGTHSNMNVDTNAPKQLLELFEENDTINEADEDAGNDLGRLPQNMSTTHMGSLLEQSMTPISDNNARPVNILNNGSFFSQSTTSLPVLQTKFNSMSKGPTSAITSIPTSIEIEIPEELPTSTTHPTSAFVDTSSLHTKPRSSTLSTSPMSYKQPPGLSRRLTVSGNNNPSRSDETNGIASPSYPNLAPPPPTTIEDEIKKSSHSATYSKTTSNNGTINESREHTMTSAPSSSIFKNVHSTPSPSKLLHSGSISPNRKPTVSPSTSSHGILGHSTSNLGNPPMMKPLGTKVDSKNTMLHPLDTNMSNGAGTLPSTSTTTSATINSNITSTTSTAVLNDTNEENETPLTTNEPAVNTRNGTTTTLKRNNFNLKLQMPLPTTMTRNKLLDNHSTANNGGTNTKSSTSNVISNGPVSAPSENINQFGFNTKTTANIPVSMTPISEKHLDFGSKIKRSLSVSNRKNSLSSNDSNANNSSNNITGSQQISDNSIQDLHMTNSENSTEGSHSRTEQSLENNNENNNNTNDQNKNSKIEVIGSNIADIPTEDNIISDVGTTTNASTASIATTTITNTDNPSSNSNLMKEPPKTLDMSMFHDTSFTVDTSGQIGGYDRRRIDKRPQLLQELENLLGMFENGLPVLENTLKKMLQNPNDILSTQPPSNNTTTNRNTSNNTDSNETTITNLGVNASPSTNGTSTTSVGLAAAAITGPPSPLALQENSIITTSH</sequence>
<feature type="region of interest" description="Disordered" evidence="11">
    <location>
        <begin position="1"/>
        <end position="32"/>
    </location>
</feature>
<feature type="region of interest" description="Disordered" evidence="11">
    <location>
        <begin position="931"/>
        <end position="1004"/>
    </location>
</feature>
<feature type="compositionally biased region" description="Low complexity" evidence="11">
    <location>
        <begin position="1133"/>
        <end position="1155"/>
    </location>
</feature>
<dbReference type="AlphaFoldDB" id="A0A8H2ZFQ4"/>
<dbReference type="InterPro" id="IPR050629">
    <property type="entry name" value="STE20/SPS1-PAK"/>
</dbReference>
<dbReference type="Gene3D" id="1.10.510.10">
    <property type="entry name" value="Transferase(Phosphotransferase) domain 1"/>
    <property type="match status" value="1"/>
</dbReference>
<keyword evidence="14" id="KW-1185">Reference proteome</keyword>
<comment type="catalytic activity">
    <reaction evidence="8">
        <text>L-threonyl-[protein] + ATP = O-phospho-L-threonyl-[protein] + ADP + H(+)</text>
        <dbReference type="Rhea" id="RHEA:46608"/>
        <dbReference type="Rhea" id="RHEA-COMP:11060"/>
        <dbReference type="Rhea" id="RHEA-COMP:11605"/>
        <dbReference type="ChEBI" id="CHEBI:15378"/>
        <dbReference type="ChEBI" id="CHEBI:30013"/>
        <dbReference type="ChEBI" id="CHEBI:30616"/>
        <dbReference type="ChEBI" id="CHEBI:61977"/>
        <dbReference type="ChEBI" id="CHEBI:456216"/>
        <dbReference type="EC" id="2.7.11.1"/>
    </reaction>
</comment>
<dbReference type="PROSITE" id="PS00107">
    <property type="entry name" value="PROTEIN_KINASE_ATP"/>
    <property type="match status" value="1"/>
</dbReference>
<comment type="catalytic activity">
    <reaction evidence="9">
        <text>L-seryl-[protein] + ATP = O-phospho-L-seryl-[protein] + ADP + H(+)</text>
        <dbReference type="Rhea" id="RHEA:17989"/>
        <dbReference type="Rhea" id="RHEA-COMP:9863"/>
        <dbReference type="Rhea" id="RHEA-COMP:11604"/>
        <dbReference type="ChEBI" id="CHEBI:15378"/>
        <dbReference type="ChEBI" id="CHEBI:29999"/>
        <dbReference type="ChEBI" id="CHEBI:30616"/>
        <dbReference type="ChEBI" id="CHEBI:83421"/>
        <dbReference type="ChEBI" id="CHEBI:456216"/>
        <dbReference type="EC" id="2.7.11.1"/>
    </reaction>
</comment>
<dbReference type="GO" id="GO:0005524">
    <property type="term" value="F:ATP binding"/>
    <property type="evidence" value="ECO:0007669"/>
    <property type="project" value="UniProtKB-UniRule"/>
</dbReference>
<feature type="region of interest" description="Disordered" evidence="11">
    <location>
        <begin position="1123"/>
        <end position="1169"/>
    </location>
</feature>
<protein>
    <recommendedName>
        <fullName evidence="2">non-specific serine/threonine protein kinase</fullName>
        <ecNumber evidence="2">2.7.11.1</ecNumber>
    </recommendedName>
</protein>
<evidence type="ECO:0000259" key="12">
    <source>
        <dbReference type="PROSITE" id="PS50011"/>
    </source>
</evidence>
<evidence type="ECO:0000256" key="8">
    <source>
        <dbReference type="ARBA" id="ARBA00047899"/>
    </source>
</evidence>
<dbReference type="FunFam" id="1.10.510.10:FF:000499">
    <property type="entry name" value="Serine/threonine-protein kinase KIC1"/>
    <property type="match status" value="1"/>
</dbReference>
<dbReference type="EC" id="2.7.11.1" evidence="2"/>
<feature type="compositionally biased region" description="Polar residues" evidence="11">
    <location>
        <begin position="701"/>
        <end position="719"/>
    </location>
</feature>
<evidence type="ECO:0000256" key="2">
    <source>
        <dbReference type="ARBA" id="ARBA00012513"/>
    </source>
</evidence>
<dbReference type="PANTHER" id="PTHR48012">
    <property type="entry name" value="STERILE20-LIKE KINASE, ISOFORM B-RELATED"/>
    <property type="match status" value="1"/>
</dbReference>
<feature type="region of interest" description="Disordered" evidence="11">
    <location>
        <begin position="594"/>
        <end position="761"/>
    </location>
</feature>
<dbReference type="PROSITE" id="PS00108">
    <property type="entry name" value="PROTEIN_KINASE_ST"/>
    <property type="match status" value="1"/>
</dbReference>
<comment type="caution">
    <text evidence="13">The sequence shown here is derived from an EMBL/GenBank/DDBJ whole genome shotgun (WGS) entry which is preliminary data.</text>
</comment>
<evidence type="ECO:0000256" key="3">
    <source>
        <dbReference type="ARBA" id="ARBA00022527"/>
    </source>
</evidence>
<feature type="compositionally biased region" description="Polar residues" evidence="11">
    <location>
        <begin position="726"/>
        <end position="754"/>
    </location>
</feature>
<evidence type="ECO:0000256" key="4">
    <source>
        <dbReference type="ARBA" id="ARBA00022679"/>
    </source>
</evidence>
<feature type="compositionally biased region" description="Polar residues" evidence="11">
    <location>
        <begin position="679"/>
        <end position="694"/>
    </location>
</feature>
<feature type="compositionally biased region" description="Polar residues" evidence="11">
    <location>
        <begin position="778"/>
        <end position="788"/>
    </location>
</feature>
<feature type="compositionally biased region" description="Polar residues" evidence="11">
    <location>
        <begin position="1156"/>
        <end position="1169"/>
    </location>
</feature>
<keyword evidence="4" id="KW-0808">Transferase</keyword>
<gene>
    <name evidence="13" type="ORF">KABA2_01S04180</name>
</gene>
<evidence type="ECO:0000313" key="13">
    <source>
        <dbReference type="EMBL" id="CAB4252020.1"/>
    </source>
</evidence>
<dbReference type="SMART" id="SM00220">
    <property type="entry name" value="S_TKc"/>
    <property type="match status" value="1"/>
</dbReference>
<feature type="binding site" evidence="10">
    <location>
        <position position="74"/>
    </location>
    <ligand>
        <name>ATP</name>
        <dbReference type="ChEBI" id="CHEBI:30616"/>
    </ligand>
</feature>
<evidence type="ECO:0000256" key="1">
    <source>
        <dbReference type="ARBA" id="ARBA00008874"/>
    </source>
</evidence>
<reference evidence="13 14" key="1">
    <citation type="submission" date="2020-05" db="EMBL/GenBank/DDBJ databases">
        <authorList>
            <person name="Casaregola S."/>
            <person name="Devillers H."/>
            <person name="Grondin C."/>
        </authorList>
    </citation>
    <scope>NUCLEOTIDE SEQUENCE [LARGE SCALE GENOMIC DNA]</scope>
    <source>
        <strain evidence="13 14">CLIB 1767</strain>
    </source>
</reference>
<keyword evidence="5 10" id="KW-0547">Nucleotide-binding</keyword>
<evidence type="ECO:0000256" key="7">
    <source>
        <dbReference type="ARBA" id="ARBA00022840"/>
    </source>
</evidence>
<keyword evidence="7 10" id="KW-0067">ATP-binding</keyword>
<feature type="compositionally biased region" description="Polar residues" evidence="11">
    <location>
        <begin position="600"/>
        <end position="626"/>
    </location>
</feature>
<feature type="domain" description="Protein kinase" evidence="12">
    <location>
        <begin position="45"/>
        <end position="298"/>
    </location>
</feature>
<dbReference type="InterPro" id="IPR011009">
    <property type="entry name" value="Kinase-like_dom_sf"/>
</dbReference>
<name>A0A8H2ZFQ4_9SACH</name>
<dbReference type="GO" id="GO:0004674">
    <property type="term" value="F:protein serine/threonine kinase activity"/>
    <property type="evidence" value="ECO:0007669"/>
    <property type="project" value="UniProtKB-KW"/>
</dbReference>
<evidence type="ECO:0000313" key="14">
    <source>
        <dbReference type="Proteomes" id="UP000644660"/>
    </source>
</evidence>
<dbReference type="GO" id="GO:0031505">
    <property type="term" value="P:fungal-type cell wall organization"/>
    <property type="evidence" value="ECO:0007669"/>
    <property type="project" value="UniProtKB-ARBA"/>
</dbReference>
<feature type="compositionally biased region" description="Polar residues" evidence="11">
    <location>
        <begin position="953"/>
        <end position="978"/>
    </location>
</feature>
<dbReference type="GO" id="GO:0005737">
    <property type="term" value="C:cytoplasm"/>
    <property type="evidence" value="ECO:0007669"/>
    <property type="project" value="TreeGrafter"/>
</dbReference>
<evidence type="ECO:0000256" key="10">
    <source>
        <dbReference type="PROSITE-ProRule" id="PRU10141"/>
    </source>
</evidence>
<evidence type="ECO:0000256" key="5">
    <source>
        <dbReference type="ARBA" id="ARBA00022741"/>
    </source>
</evidence>
<dbReference type="PANTHER" id="PTHR48012:SF10">
    <property type="entry name" value="FI20177P1"/>
    <property type="match status" value="1"/>
</dbReference>
<organism evidence="13 14">
    <name type="scientific">Maudiozyma barnettii</name>
    <dbReference type="NCBI Taxonomy" id="61262"/>
    <lineage>
        <taxon>Eukaryota</taxon>
        <taxon>Fungi</taxon>
        <taxon>Dikarya</taxon>
        <taxon>Ascomycota</taxon>
        <taxon>Saccharomycotina</taxon>
        <taxon>Saccharomycetes</taxon>
        <taxon>Saccharomycetales</taxon>
        <taxon>Saccharomycetaceae</taxon>
        <taxon>Maudiozyma</taxon>
    </lineage>
</organism>
<feature type="compositionally biased region" description="Polar residues" evidence="11">
    <location>
        <begin position="637"/>
        <end position="654"/>
    </location>
</feature>
<keyword evidence="3" id="KW-0723">Serine/threonine-protein kinase</keyword>
<dbReference type="GeneID" id="64855138"/>
<feature type="compositionally biased region" description="Polar residues" evidence="11">
    <location>
        <begin position="1"/>
        <end position="30"/>
    </location>
</feature>
<comment type="similarity">
    <text evidence="1">Belongs to the protein kinase superfamily. STE Ser/Thr protein kinase family. STE20 subfamily.</text>
</comment>
<feature type="region of interest" description="Disordered" evidence="11">
    <location>
        <begin position="864"/>
        <end position="896"/>
    </location>
</feature>
<evidence type="ECO:0000256" key="6">
    <source>
        <dbReference type="ARBA" id="ARBA00022777"/>
    </source>
</evidence>